<sequence length="348" mass="40382">MSKPILGIIGGGQLGSMLAMAAHKLEIKTVIFCDDIEAPAQKFANDFVYGEYNDHNKILEFINKVDVITYEFENIPYKTLNEINKTKPVLPKPSINRIIQHRLAEKDFINNLNIRTTRYISIKKRSEMNSVQDLLPALLKTVTLGYDGKGQYPINSLEKLDSINIDYSKGYILEKLVKLKKEISIIITRFENQKYEIYEPIENIHENQILRNSKIPAEISDKIFKQSKLWATQIAEELKYVGTLCVEFFIDRNDNLYVNEIAPRVHNSGHLTINAFNISQFENHIRAVCRLEQIPIKKLSNAKMTNIIGKEIISYRNKQYTENEFFFDYSKKEIKQKRKMGHLTTLLS</sequence>
<dbReference type="PANTHER" id="PTHR11609:SF5">
    <property type="entry name" value="PHOSPHORIBOSYLAMINOIMIDAZOLE CARBOXYLASE"/>
    <property type="match status" value="1"/>
</dbReference>
<dbReference type="Proteomes" id="UP001166004">
    <property type="component" value="Unassembled WGS sequence"/>
</dbReference>
<dbReference type="InterPro" id="IPR054350">
    <property type="entry name" value="PurT/PurK_preATP-grasp"/>
</dbReference>
<dbReference type="InterPro" id="IPR005875">
    <property type="entry name" value="PurK"/>
</dbReference>
<keyword evidence="4" id="KW-0436">Ligase</keyword>
<dbReference type="Gene3D" id="3.30.470.20">
    <property type="entry name" value="ATP-grasp fold, B domain"/>
    <property type="match status" value="1"/>
</dbReference>
<dbReference type="PANTHER" id="PTHR11609">
    <property type="entry name" value="PURINE BIOSYNTHESIS PROTEIN 6/7, PUR6/7"/>
    <property type="match status" value="1"/>
</dbReference>
<dbReference type="SUPFAM" id="SSF56059">
    <property type="entry name" value="Glutathione synthetase ATP-binding domain-like"/>
    <property type="match status" value="1"/>
</dbReference>
<evidence type="ECO:0000256" key="1">
    <source>
        <dbReference type="ARBA" id="ARBA00022741"/>
    </source>
</evidence>
<dbReference type="InterPro" id="IPR029752">
    <property type="entry name" value="D-isomer_DH_CS1"/>
</dbReference>
<evidence type="ECO:0000256" key="3">
    <source>
        <dbReference type="ARBA" id="ARBA00022840"/>
    </source>
</evidence>
<dbReference type="PROSITE" id="PS50975">
    <property type="entry name" value="ATP_GRASP"/>
    <property type="match status" value="1"/>
</dbReference>
<dbReference type="NCBIfam" id="NF004679">
    <property type="entry name" value="PRK06019.1-5"/>
    <property type="match status" value="1"/>
</dbReference>
<dbReference type="Pfam" id="PF22660">
    <property type="entry name" value="RS_preATP-grasp-like"/>
    <property type="match status" value="1"/>
</dbReference>
<dbReference type="PROSITE" id="PS00065">
    <property type="entry name" value="D_2_HYDROXYACID_DH_1"/>
    <property type="match status" value="1"/>
</dbReference>
<name>A0ABX1SZZ9_PELUQ</name>
<dbReference type="Pfam" id="PF17769">
    <property type="entry name" value="PurK_C"/>
    <property type="match status" value="1"/>
</dbReference>
<dbReference type="InterPro" id="IPR011054">
    <property type="entry name" value="Rudment_hybrid_motif"/>
</dbReference>
<dbReference type="InterPro" id="IPR016185">
    <property type="entry name" value="PreATP-grasp_dom_sf"/>
</dbReference>
<proteinExistence type="inferred from homology"/>
<organism evidence="6 7">
    <name type="scientific">Pelagibacter ubique</name>
    <dbReference type="NCBI Taxonomy" id="198252"/>
    <lineage>
        <taxon>Bacteria</taxon>
        <taxon>Pseudomonadati</taxon>
        <taxon>Pseudomonadota</taxon>
        <taxon>Alphaproteobacteria</taxon>
        <taxon>Candidatus Pelagibacterales</taxon>
        <taxon>Candidatus Pelagibacteraceae</taxon>
        <taxon>Candidatus Pelagibacter</taxon>
    </lineage>
</organism>
<feature type="binding site" evidence="4">
    <location>
        <position position="102"/>
    </location>
    <ligand>
        <name>ATP</name>
        <dbReference type="ChEBI" id="CHEBI:30616"/>
    </ligand>
</feature>
<dbReference type="InterPro" id="IPR013815">
    <property type="entry name" value="ATP_grasp_subdomain_1"/>
</dbReference>
<dbReference type="EC" id="6.3.4.18" evidence="4"/>
<comment type="caution">
    <text evidence="6">The sequence shown here is derived from an EMBL/GenBank/DDBJ whole genome shotgun (WGS) entry which is preliminary data.</text>
</comment>
<keyword evidence="2 4" id="KW-0658">Purine biosynthesis</keyword>
<comment type="function">
    <text evidence="4">Catalyzes the ATP-dependent conversion of 5-aminoimidazole ribonucleotide (AIR) and HCO(3)(-) to N5-carboxyaminoimidazole ribonucleotide (N5-CAIR).</text>
</comment>
<dbReference type="InterPro" id="IPR040686">
    <property type="entry name" value="PurK_C"/>
</dbReference>
<feature type="binding site" evidence="4">
    <location>
        <position position="205"/>
    </location>
    <ligand>
        <name>ATP</name>
        <dbReference type="ChEBI" id="CHEBI:30616"/>
    </ligand>
</feature>
<dbReference type="EMBL" id="LANA01000001">
    <property type="protein sequence ID" value="NMN66901.1"/>
    <property type="molecule type" value="Genomic_DNA"/>
</dbReference>
<reference evidence="6 7" key="1">
    <citation type="submission" date="2019-07" db="EMBL/GenBank/DDBJ databases">
        <title>SAR11 Genome Evolution.</title>
        <authorList>
            <person name="Giovannoni S."/>
        </authorList>
    </citation>
    <scope>NUCLEOTIDE SEQUENCE [LARGE SCALE GENOMIC DNA]</scope>
    <source>
        <strain evidence="6 7">HTCC9565</strain>
    </source>
</reference>
<keyword evidence="3 4" id="KW-0067">ATP-binding</keyword>
<comment type="subunit">
    <text evidence="4">Homodimer.</text>
</comment>
<dbReference type="Pfam" id="PF02222">
    <property type="entry name" value="ATP-grasp"/>
    <property type="match status" value="1"/>
</dbReference>
<comment type="catalytic activity">
    <reaction evidence="4">
        <text>5-amino-1-(5-phospho-beta-D-ribosyl)imidazole + hydrogencarbonate + ATP = 5-carboxyamino-1-(5-phospho-D-ribosyl)imidazole + ADP + phosphate + 2 H(+)</text>
        <dbReference type="Rhea" id="RHEA:19317"/>
        <dbReference type="ChEBI" id="CHEBI:15378"/>
        <dbReference type="ChEBI" id="CHEBI:17544"/>
        <dbReference type="ChEBI" id="CHEBI:30616"/>
        <dbReference type="ChEBI" id="CHEBI:43474"/>
        <dbReference type="ChEBI" id="CHEBI:58730"/>
        <dbReference type="ChEBI" id="CHEBI:137981"/>
        <dbReference type="ChEBI" id="CHEBI:456216"/>
        <dbReference type="EC" id="6.3.4.18"/>
    </reaction>
</comment>
<feature type="binding site" evidence="4">
    <location>
        <position position="140"/>
    </location>
    <ligand>
        <name>ATP</name>
        <dbReference type="ChEBI" id="CHEBI:30616"/>
    </ligand>
</feature>
<evidence type="ECO:0000259" key="5">
    <source>
        <dbReference type="PROSITE" id="PS50975"/>
    </source>
</evidence>
<feature type="binding site" evidence="4">
    <location>
        <begin position="174"/>
        <end position="177"/>
    </location>
    <ligand>
        <name>ATP</name>
        <dbReference type="ChEBI" id="CHEBI:30616"/>
    </ligand>
</feature>
<dbReference type="HAMAP" id="MF_01928">
    <property type="entry name" value="PurK"/>
    <property type="match status" value="1"/>
</dbReference>
<feature type="binding site" evidence="4">
    <location>
        <position position="182"/>
    </location>
    <ligand>
        <name>ATP</name>
        <dbReference type="ChEBI" id="CHEBI:30616"/>
    </ligand>
</feature>
<evidence type="ECO:0000313" key="6">
    <source>
        <dbReference type="EMBL" id="NMN66901.1"/>
    </source>
</evidence>
<comment type="pathway">
    <text evidence="4">Purine metabolism; IMP biosynthesis via de novo pathway; 5-amino-1-(5-phospho-D-ribosyl)imidazole-4-carboxylate from 5-amino-1-(5-phospho-D-ribosyl)imidazole (N5-CAIR route): step 1/2.</text>
</comment>
<keyword evidence="1 4" id="KW-0547">Nucleotide-binding</keyword>
<keyword evidence="7" id="KW-1185">Reference proteome</keyword>
<feature type="binding site" evidence="4">
    <location>
        <begin position="259"/>
        <end position="260"/>
    </location>
    <ligand>
        <name>ATP</name>
        <dbReference type="ChEBI" id="CHEBI:30616"/>
    </ligand>
</feature>
<dbReference type="Gene3D" id="3.40.50.20">
    <property type="match status" value="1"/>
</dbReference>
<dbReference type="InterPro" id="IPR003135">
    <property type="entry name" value="ATP-grasp_carboxylate-amine"/>
</dbReference>
<gene>
    <name evidence="4" type="primary">purK</name>
    <name evidence="6" type="ORF">VP91_00000310</name>
</gene>
<feature type="binding site" evidence="4">
    <location>
        <begin position="145"/>
        <end position="151"/>
    </location>
    <ligand>
        <name>ATP</name>
        <dbReference type="ChEBI" id="CHEBI:30616"/>
    </ligand>
</feature>
<evidence type="ECO:0000313" key="7">
    <source>
        <dbReference type="Proteomes" id="UP001166004"/>
    </source>
</evidence>
<feature type="domain" description="ATP-grasp" evidence="5">
    <location>
        <begin position="106"/>
        <end position="289"/>
    </location>
</feature>
<dbReference type="RefSeq" id="WP_169035429.1">
    <property type="nucleotide sequence ID" value="NZ_LANA01000001.1"/>
</dbReference>
<comment type="similarity">
    <text evidence="4">Belongs to the PurK/PurT family.</text>
</comment>
<dbReference type="InterPro" id="IPR011761">
    <property type="entry name" value="ATP-grasp"/>
</dbReference>
<evidence type="ECO:0000256" key="4">
    <source>
        <dbReference type="HAMAP-Rule" id="MF_01928"/>
    </source>
</evidence>
<evidence type="ECO:0000256" key="2">
    <source>
        <dbReference type="ARBA" id="ARBA00022755"/>
    </source>
</evidence>
<accession>A0ABX1SZZ9</accession>
<protein>
    <recommendedName>
        <fullName evidence="4">N5-carboxyaminoimidazole ribonucleotide synthase</fullName>
        <shortName evidence="4">N5-CAIR synthase</shortName>
        <ecNumber evidence="4">6.3.4.18</ecNumber>
    </recommendedName>
    <alternativeName>
        <fullName evidence="4">5-(carboxyamino)imidazole ribonucleotide synthetase</fullName>
    </alternativeName>
</protein>
<dbReference type="Gene3D" id="3.30.1490.20">
    <property type="entry name" value="ATP-grasp fold, A domain"/>
    <property type="match status" value="1"/>
</dbReference>
<dbReference type="SUPFAM" id="SSF52440">
    <property type="entry name" value="PreATP-grasp domain"/>
    <property type="match status" value="1"/>
</dbReference>
<dbReference type="SUPFAM" id="SSF51246">
    <property type="entry name" value="Rudiment single hybrid motif"/>
    <property type="match status" value="1"/>
</dbReference>